<evidence type="ECO:0000313" key="4">
    <source>
        <dbReference type="Proteomes" id="UP000310685"/>
    </source>
</evidence>
<accession>A0A4T0M7S1</accession>
<dbReference type="SUPFAM" id="SSF46565">
    <property type="entry name" value="Chaperone J-domain"/>
    <property type="match status" value="1"/>
</dbReference>
<feature type="domain" description="J" evidence="2">
    <location>
        <begin position="33"/>
        <end position="97"/>
    </location>
</feature>
<dbReference type="PROSITE" id="PS50076">
    <property type="entry name" value="DNAJ_2"/>
    <property type="match status" value="1"/>
</dbReference>
<gene>
    <name evidence="3" type="ORF">E3Q22_02490</name>
</gene>
<organism evidence="3 4">
    <name type="scientific">Wallemia mellicola</name>
    <dbReference type="NCBI Taxonomy" id="1708541"/>
    <lineage>
        <taxon>Eukaryota</taxon>
        <taxon>Fungi</taxon>
        <taxon>Dikarya</taxon>
        <taxon>Basidiomycota</taxon>
        <taxon>Wallemiomycotina</taxon>
        <taxon>Wallemiomycetes</taxon>
        <taxon>Wallemiales</taxon>
        <taxon>Wallemiaceae</taxon>
        <taxon>Wallemia</taxon>
    </lineage>
</organism>
<feature type="compositionally biased region" description="Basic and acidic residues" evidence="1">
    <location>
        <begin position="160"/>
        <end position="176"/>
    </location>
</feature>
<dbReference type="Pfam" id="PF00226">
    <property type="entry name" value="DnaJ"/>
    <property type="match status" value="1"/>
</dbReference>
<dbReference type="CDD" id="cd06257">
    <property type="entry name" value="DnaJ"/>
    <property type="match status" value="1"/>
</dbReference>
<dbReference type="EMBL" id="SPRC01000024">
    <property type="protein sequence ID" value="TIB78687.1"/>
    <property type="molecule type" value="Genomic_DNA"/>
</dbReference>
<evidence type="ECO:0000259" key="2">
    <source>
        <dbReference type="PROSITE" id="PS50076"/>
    </source>
</evidence>
<dbReference type="PANTHER" id="PTHR46620">
    <property type="entry name" value="J DOMAIN-CONTAINING PROTEIN SPF31"/>
    <property type="match status" value="1"/>
</dbReference>
<dbReference type="SMART" id="SM00271">
    <property type="entry name" value="DnaJ"/>
    <property type="match status" value="1"/>
</dbReference>
<feature type="region of interest" description="Disordered" evidence="1">
    <location>
        <begin position="156"/>
        <end position="176"/>
    </location>
</feature>
<dbReference type="AlphaFoldDB" id="A0A4T0M7S1"/>
<dbReference type="PANTHER" id="PTHR46620:SF1">
    <property type="entry name" value="J DOMAIN-CONTAINING PROTEIN SPF31"/>
    <property type="match status" value="1"/>
</dbReference>
<protein>
    <recommendedName>
        <fullName evidence="2">J domain-containing protein</fullName>
    </recommendedName>
</protein>
<dbReference type="Gene3D" id="1.10.287.110">
    <property type="entry name" value="DnaJ domain"/>
    <property type="match status" value="1"/>
</dbReference>
<evidence type="ECO:0000313" key="3">
    <source>
        <dbReference type="EMBL" id="TIB78687.1"/>
    </source>
</evidence>
<dbReference type="InterPro" id="IPR001623">
    <property type="entry name" value="DnaJ_domain"/>
</dbReference>
<dbReference type="InterPro" id="IPR036869">
    <property type="entry name" value="J_dom_sf"/>
</dbReference>
<sequence>MSTEDIDREVSREAQRINQEIEIERILRSFKLNPFDVLDIDYGIDEKSIKAIYRKKSLLIHPDKVKHERAVEAFDLLKKAESELSTPEKRYKVDCVVSDARMFLIKDLKLPLGVHDDHPSIKALHPPFKLQVKEKMKQLMIEDELRRRRAIKTQLANEGAEARKKDEEIDSKKRKAEEKKEWESLLKFDPSSTFLDGRVKMQMGVSDLELPVAYDNNGPKTLTTDPSLTFELLAYSTATEPP</sequence>
<comment type="caution">
    <text evidence="3">The sequence shown here is derived from an EMBL/GenBank/DDBJ whole genome shotgun (WGS) entry which is preliminary data.</text>
</comment>
<dbReference type="Proteomes" id="UP000310685">
    <property type="component" value="Unassembled WGS sequence"/>
</dbReference>
<dbReference type="PRINTS" id="PR00625">
    <property type="entry name" value="JDOMAIN"/>
</dbReference>
<evidence type="ECO:0000256" key="1">
    <source>
        <dbReference type="SAM" id="MobiDB-lite"/>
    </source>
</evidence>
<name>A0A4T0M7S1_9BASI</name>
<reference evidence="3 4" key="1">
    <citation type="submission" date="2019-03" db="EMBL/GenBank/DDBJ databases">
        <title>Sequencing 25 genomes of Wallemia mellicola.</title>
        <authorList>
            <person name="Gostincar C."/>
        </authorList>
    </citation>
    <scope>NUCLEOTIDE SEQUENCE [LARGE SCALE GENOMIC DNA]</scope>
    <source>
        <strain evidence="3 4">EXF-6152</strain>
    </source>
</reference>
<proteinExistence type="predicted"/>